<proteinExistence type="predicted"/>
<evidence type="ECO:0000313" key="3">
    <source>
        <dbReference type="Proteomes" id="UP000885283"/>
    </source>
</evidence>
<dbReference type="Gene3D" id="1.20.120.30">
    <property type="entry name" value="Aspartate receptor, ligand-binding domain"/>
    <property type="match status" value="1"/>
</dbReference>
<sequence length="246" mass="27925">MVTENTEKLQHIYRLQQGKLVSISNLTENLNKIWESLEVFSDEQKVLAGELEGCANKIRRAIKSLESKASKGKNEDYTEVEDDLVSSVRKKSLRCVLQKVNDTTASVAEGIYRLSASHKHSAALLDLSVIIVKHFLWRERIFMAIILGGHDSYSLKQISSKKCALGRWYDGRGKESYSHLAAYRSLGDVHSRYHALINELVDRGVDDMSYKELSTELANIEMLSQQILAFIGRIQHHVELIQNPPQ</sequence>
<reference evidence="2 3" key="1">
    <citation type="submission" date="2018-08" db="EMBL/GenBank/DDBJ databases">
        <authorList>
            <consortium name="GenomeTrakr network: Whole genome sequencing for foodborne pathogen traceback"/>
        </authorList>
    </citation>
    <scope>NUCLEOTIDE SEQUENCE [LARGE SCALE GENOMIC DNA]</scope>
    <source>
        <strain evidence="2 3">FLUFL-1338</strain>
    </source>
</reference>
<dbReference type="Proteomes" id="UP000885283">
    <property type="component" value="Unassembled WGS sequence"/>
</dbReference>
<feature type="domain" description="Chemoreceptor zinc-binding" evidence="1">
    <location>
        <begin position="134"/>
        <end position="201"/>
    </location>
</feature>
<dbReference type="EMBL" id="RSMR01000027">
    <property type="protein sequence ID" value="MIK93841.1"/>
    <property type="molecule type" value="Genomic_DNA"/>
</dbReference>
<dbReference type="InterPro" id="IPR025991">
    <property type="entry name" value="Chemoreceptor_zinc-bind_dom"/>
</dbReference>
<protein>
    <submittedName>
        <fullName evidence="2">Chemotaxis protein</fullName>
    </submittedName>
</protein>
<evidence type="ECO:0000259" key="1">
    <source>
        <dbReference type="Pfam" id="PF13682"/>
    </source>
</evidence>
<comment type="caution">
    <text evidence="2">The sequence shown here is derived from an EMBL/GenBank/DDBJ whole genome shotgun (WGS) entry which is preliminary data.</text>
</comment>
<name>A0A402Q8Q7_SALER</name>
<gene>
    <name evidence="2" type="ORF">KO51_20525</name>
</gene>
<dbReference type="Pfam" id="PF13682">
    <property type="entry name" value="CZB"/>
    <property type="match status" value="1"/>
</dbReference>
<dbReference type="AlphaFoldDB" id="A0A402Q8Q7"/>
<accession>A0A402Q8Q7</accession>
<evidence type="ECO:0000313" key="2">
    <source>
        <dbReference type="EMBL" id="MIK93841.1"/>
    </source>
</evidence>
<organism evidence="2 3">
    <name type="scientific">Salmonella enterica</name>
    <name type="common">Salmonella choleraesuis</name>
    <dbReference type="NCBI Taxonomy" id="28901"/>
    <lineage>
        <taxon>Bacteria</taxon>
        <taxon>Pseudomonadati</taxon>
        <taxon>Pseudomonadota</taxon>
        <taxon>Gammaproteobacteria</taxon>
        <taxon>Enterobacterales</taxon>
        <taxon>Enterobacteriaceae</taxon>
        <taxon>Salmonella</taxon>
    </lineage>
</organism>